<reference evidence="2" key="1">
    <citation type="submission" date="2014-12" db="EMBL/GenBank/DDBJ databases">
        <title>Insight into the proteome of Arion vulgaris.</title>
        <authorList>
            <person name="Aradska J."/>
            <person name="Bulat T."/>
            <person name="Smidak R."/>
            <person name="Sarate P."/>
            <person name="Gangsoo J."/>
            <person name="Sialana F."/>
            <person name="Bilban M."/>
            <person name="Lubec G."/>
        </authorList>
    </citation>
    <scope>NUCLEOTIDE SEQUENCE</scope>
    <source>
        <tissue evidence="2">Skin</tissue>
    </source>
</reference>
<feature type="compositionally biased region" description="Polar residues" evidence="1">
    <location>
        <begin position="97"/>
        <end position="121"/>
    </location>
</feature>
<feature type="region of interest" description="Disordered" evidence="1">
    <location>
        <begin position="97"/>
        <end position="151"/>
    </location>
</feature>
<evidence type="ECO:0000256" key="1">
    <source>
        <dbReference type="SAM" id="MobiDB-lite"/>
    </source>
</evidence>
<organism evidence="2">
    <name type="scientific">Arion vulgaris</name>
    <dbReference type="NCBI Taxonomy" id="1028688"/>
    <lineage>
        <taxon>Eukaryota</taxon>
        <taxon>Metazoa</taxon>
        <taxon>Spiralia</taxon>
        <taxon>Lophotrochozoa</taxon>
        <taxon>Mollusca</taxon>
        <taxon>Gastropoda</taxon>
        <taxon>Heterobranchia</taxon>
        <taxon>Euthyneura</taxon>
        <taxon>Panpulmonata</taxon>
        <taxon>Eupulmonata</taxon>
        <taxon>Stylommatophora</taxon>
        <taxon>Helicina</taxon>
        <taxon>Arionoidea</taxon>
        <taxon>Arionidae</taxon>
        <taxon>Arion</taxon>
    </lineage>
</organism>
<feature type="region of interest" description="Disordered" evidence="1">
    <location>
        <begin position="1"/>
        <end position="58"/>
    </location>
</feature>
<dbReference type="AlphaFoldDB" id="A0A0B6YMK2"/>
<feature type="non-terminal residue" evidence="2">
    <location>
        <position position="1"/>
    </location>
</feature>
<proteinExistence type="predicted"/>
<protein>
    <submittedName>
        <fullName evidence="2">Uncharacterized protein</fullName>
    </submittedName>
</protein>
<feature type="compositionally biased region" description="Acidic residues" evidence="1">
    <location>
        <begin position="14"/>
        <end position="26"/>
    </location>
</feature>
<sequence>RLDATVGNGHVGDSSDDGEDTGDFIDTDLPLHNKHILSSSDEMDNISSNSSSDHEGIKEMCGDYRGREKTNTKFNCNDLSSTEPKVQNELEALSISENADKQNTSLSSQFPNKDVDSNQATAPPLRRVISCSSSSESENGDSSPLTSHSLSNGSEISSLPYDCYGSTSLCVDGAAASQVSSEDPQKLLDDPYNSCPPGAECELPQDSQFLFHSKIFHGGRPIACNGIKSSPAKEHIAFTASSELDPSDASAQVHKQEFATSDSGACCPPSFQPSQVNDL</sequence>
<gene>
    <name evidence="2" type="primary">ORF29028</name>
</gene>
<accession>A0A0B6YMK2</accession>
<dbReference type="EMBL" id="HACG01010131">
    <property type="protein sequence ID" value="CEK56996.1"/>
    <property type="molecule type" value="Transcribed_RNA"/>
</dbReference>
<feature type="non-terminal residue" evidence="2">
    <location>
        <position position="279"/>
    </location>
</feature>
<feature type="compositionally biased region" description="Low complexity" evidence="1">
    <location>
        <begin position="130"/>
        <end position="143"/>
    </location>
</feature>
<evidence type="ECO:0000313" key="2">
    <source>
        <dbReference type="EMBL" id="CEK56996.1"/>
    </source>
</evidence>
<feature type="region of interest" description="Disordered" evidence="1">
    <location>
        <begin position="260"/>
        <end position="279"/>
    </location>
</feature>
<name>A0A0B6YMK2_9EUPU</name>
<feature type="compositionally biased region" description="Polar residues" evidence="1">
    <location>
        <begin position="36"/>
        <end position="51"/>
    </location>
</feature>